<dbReference type="PANTHER" id="PTHR34098">
    <property type="entry name" value="F-BOX ONLY PROTEIN 47"/>
    <property type="match status" value="1"/>
</dbReference>
<dbReference type="InterPro" id="IPR056622">
    <property type="entry name" value="ARM_FBXO47"/>
</dbReference>
<name>A0A498SJR0_ACAVI</name>
<dbReference type="PANTHER" id="PTHR34098:SF1">
    <property type="entry name" value="F-BOX ONLY PROTEIN 47"/>
    <property type="match status" value="1"/>
</dbReference>
<dbReference type="AlphaFoldDB" id="A0A498SJR0"/>
<dbReference type="SUPFAM" id="SSF57414">
    <property type="entry name" value="Hairpin loop containing domain-like"/>
    <property type="match status" value="1"/>
</dbReference>
<dbReference type="OrthoDB" id="5785977at2759"/>
<dbReference type="EMBL" id="UPTC01000810">
    <property type="protein sequence ID" value="VBB30204.1"/>
    <property type="molecule type" value="Genomic_DNA"/>
</dbReference>
<dbReference type="InterPro" id="IPR038946">
    <property type="entry name" value="FBXO47"/>
</dbReference>
<protein>
    <recommendedName>
        <fullName evidence="1">Apple domain-containing protein</fullName>
    </recommendedName>
</protein>
<evidence type="ECO:0000313" key="2">
    <source>
        <dbReference type="EMBL" id="VBB30204.1"/>
    </source>
</evidence>
<feature type="domain" description="Apple" evidence="1">
    <location>
        <begin position="446"/>
        <end position="525"/>
    </location>
</feature>
<proteinExistence type="predicted"/>
<dbReference type="Gene3D" id="3.50.4.10">
    <property type="entry name" value="Hepatocyte Growth Factor"/>
    <property type="match status" value="1"/>
</dbReference>
<accession>A0A498SJR0</accession>
<dbReference type="CDD" id="cd01099">
    <property type="entry name" value="PAN_AP_HGF"/>
    <property type="match status" value="1"/>
</dbReference>
<dbReference type="InterPro" id="IPR003609">
    <property type="entry name" value="Pan_app"/>
</dbReference>
<dbReference type="Pfam" id="PF00024">
    <property type="entry name" value="PAN_1"/>
    <property type="match status" value="1"/>
</dbReference>
<reference evidence="2 3" key="1">
    <citation type="submission" date="2018-08" db="EMBL/GenBank/DDBJ databases">
        <authorList>
            <person name="Laetsch R D."/>
            <person name="Stevens L."/>
            <person name="Kumar S."/>
            <person name="Blaxter L. M."/>
        </authorList>
    </citation>
    <scope>NUCLEOTIDE SEQUENCE [LARGE SCALE GENOMIC DNA]</scope>
</reference>
<dbReference type="Pfam" id="PF24467">
    <property type="entry name" value="ARM_FBXO47"/>
    <property type="match status" value="1"/>
</dbReference>
<gene>
    <name evidence="2" type="ORF">NAV_LOCUS4995</name>
</gene>
<feature type="domain" description="Apple" evidence="1">
    <location>
        <begin position="358"/>
        <end position="433"/>
    </location>
</feature>
<organism evidence="2 3">
    <name type="scientific">Acanthocheilonema viteae</name>
    <name type="common">Filarial nematode worm</name>
    <name type="synonym">Dipetalonema viteae</name>
    <dbReference type="NCBI Taxonomy" id="6277"/>
    <lineage>
        <taxon>Eukaryota</taxon>
        <taxon>Metazoa</taxon>
        <taxon>Ecdysozoa</taxon>
        <taxon>Nematoda</taxon>
        <taxon>Chromadorea</taxon>
        <taxon>Rhabditida</taxon>
        <taxon>Spirurina</taxon>
        <taxon>Spiruromorpha</taxon>
        <taxon>Filarioidea</taxon>
        <taxon>Onchocercidae</taxon>
        <taxon>Acanthocheilonema</taxon>
    </lineage>
</organism>
<evidence type="ECO:0000259" key="1">
    <source>
        <dbReference type="PROSITE" id="PS50948"/>
    </source>
</evidence>
<dbReference type="SMART" id="SM00473">
    <property type="entry name" value="PAN_AP"/>
    <property type="match status" value="2"/>
</dbReference>
<sequence length="578" mass="67209">MMLKNNTLLDYESKQGVMFLFDDNIGSHISITDKVFQFVFNYLSVYELNHISRTCHALNNAVYKYVLINASKRFACEVLKNKDILDKTRSNSYAWDSVIHFTDSTRLLIAVMSGKVGKNYQLEIEVRRRFRGFFIDQLTESESKQGFWLSALLRTQKSVAEQGRLFMLLFGPIKYVRGQERIDWYLMSKKIFTRNQCAQIIKPLSSNLYCLSKTRELKSMFSWSDSEIFTLIEEITSAPQVWLFHNFATLLLLQPKLIRTALYYRIFYGQCREAANMLHVMKMVYYRWGCRIAESLLAPLLETFEFLNSAQRRHFLAEVILTQCHLLDEHLRRFPSNMIMLLCLACATTSVKTIQQICRMEPTNRSFIGILHITLRADIKQCKRECLAINTSQCSAIVYIASKNLCLLISGQQSEEDEFIGEDTMKFHKTCRCLTKVQSILLRKACFKEFRGRALIGAIDEIYENVSKIQCRKACAVSLIQNNVLCKAAIYYPKKHECMVSSQNRFDLPELFIEDAGAHYLENRCADERFLNRIQNKNNTEQTIFSLTTTNKDPNDIESDCSLKHTTFMTQKVLHFCD</sequence>
<evidence type="ECO:0000313" key="3">
    <source>
        <dbReference type="Proteomes" id="UP000276991"/>
    </source>
</evidence>
<dbReference type="Proteomes" id="UP000276991">
    <property type="component" value="Unassembled WGS sequence"/>
</dbReference>
<keyword evidence="3" id="KW-1185">Reference proteome</keyword>
<dbReference type="PROSITE" id="PS50948">
    <property type="entry name" value="PAN"/>
    <property type="match status" value="2"/>
</dbReference>